<keyword evidence="2" id="KW-1185">Reference proteome</keyword>
<dbReference type="AlphaFoldDB" id="A0AA88ECE1"/>
<evidence type="ECO:0000313" key="2">
    <source>
        <dbReference type="Proteomes" id="UP001187192"/>
    </source>
</evidence>
<gene>
    <name evidence="1" type="ORF">TIFTF001_055594</name>
</gene>
<protein>
    <submittedName>
        <fullName evidence="1">Uncharacterized protein</fullName>
    </submittedName>
</protein>
<organism evidence="1 2">
    <name type="scientific">Ficus carica</name>
    <name type="common">Common fig</name>
    <dbReference type="NCBI Taxonomy" id="3494"/>
    <lineage>
        <taxon>Eukaryota</taxon>
        <taxon>Viridiplantae</taxon>
        <taxon>Streptophyta</taxon>
        <taxon>Embryophyta</taxon>
        <taxon>Tracheophyta</taxon>
        <taxon>Spermatophyta</taxon>
        <taxon>Magnoliopsida</taxon>
        <taxon>eudicotyledons</taxon>
        <taxon>Gunneridae</taxon>
        <taxon>Pentapetalae</taxon>
        <taxon>rosids</taxon>
        <taxon>fabids</taxon>
        <taxon>Rosales</taxon>
        <taxon>Moraceae</taxon>
        <taxon>Ficeae</taxon>
        <taxon>Ficus</taxon>
    </lineage>
</organism>
<sequence>MLPYCWTTQQTSLERKTQGLMPILREDMK</sequence>
<comment type="caution">
    <text evidence="1">The sequence shown here is derived from an EMBL/GenBank/DDBJ whole genome shotgun (WGS) entry which is preliminary data.</text>
</comment>
<name>A0AA88ECE1_FICCA</name>
<accession>A0AA88ECE1</accession>
<dbReference type="EMBL" id="BTGU01017933">
    <property type="protein sequence ID" value="GMN71936.1"/>
    <property type="molecule type" value="Genomic_DNA"/>
</dbReference>
<dbReference type="Proteomes" id="UP001187192">
    <property type="component" value="Unassembled WGS sequence"/>
</dbReference>
<evidence type="ECO:0000313" key="1">
    <source>
        <dbReference type="EMBL" id="GMN71936.1"/>
    </source>
</evidence>
<reference evidence="1" key="1">
    <citation type="submission" date="2023-07" db="EMBL/GenBank/DDBJ databases">
        <title>draft genome sequence of fig (Ficus carica).</title>
        <authorList>
            <person name="Takahashi T."/>
            <person name="Nishimura K."/>
        </authorList>
    </citation>
    <scope>NUCLEOTIDE SEQUENCE</scope>
</reference>
<proteinExistence type="predicted"/>